<gene>
    <name evidence="6" type="ORF">DID88_003253</name>
</gene>
<proteinExistence type="inferred from homology"/>
<protein>
    <recommendedName>
        <fullName evidence="4">Large ribosomal subunit protein uL3m</fullName>
    </recommendedName>
</protein>
<evidence type="ECO:0000313" key="6">
    <source>
        <dbReference type="EMBL" id="RAL64065.1"/>
    </source>
</evidence>
<dbReference type="PANTHER" id="PTHR11229">
    <property type="entry name" value="50S RIBOSOMAL PROTEIN L3"/>
    <property type="match status" value="1"/>
</dbReference>
<evidence type="ECO:0000256" key="3">
    <source>
        <dbReference type="ARBA" id="ARBA00023274"/>
    </source>
</evidence>
<feature type="compositionally biased region" description="Low complexity" evidence="5">
    <location>
        <begin position="1"/>
        <end position="12"/>
    </location>
</feature>
<keyword evidence="2" id="KW-0689">Ribosomal protein</keyword>
<dbReference type="GO" id="GO:0006412">
    <property type="term" value="P:translation"/>
    <property type="evidence" value="ECO:0007669"/>
    <property type="project" value="InterPro"/>
</dbReference>
<dbReference type="AlphaFoldDB" id="A0A395IUT0"/>
<evidence type="ECO:0000256" key="4">
    <source>
        <dbReference type="ARBA" id="ARBA00035209"/>
    </source>
</evidence>
<comment type="caution">
    <text evidence="6">The sequence shown here is derived from an EMBL/GenBank/DDBJ whole genome shotgun (WGS) entry which is preliminary data.</text>
</comment>
<comment type="similarity">
    <text evidence="1">Belongs to the universal ribosomal protein uL3 family.</text>
</comment>
<evidence type="ECO:0000256" key="1">
    <source>
        <dbReference type="ARBA" id="ARBA00006540"/>
    </source>
</evidence>
<keyword evidence="7" id="KW-1185">Reference proteome</keyword>
<dbReference type="GO" id="GO:0005762">
    <property type="term" value="C:mitochondrial large ribosomal subunit"/>
    <property type="evidence" value="ECO:0007669"/>
    <property type="project" value="TreeGrafter"/>
</dbReference>
<dbReference type="Proteomes" id="UP000249056">
    <property type="component" value="Unassembled WGS sequence"/>
</dbReference>
<organism evidence="6 7">
    <name type="scientific">Monilinia fructigena</name>
    <dbReference type="NCBI Taxonomy" id="38457"/>
    <lineage>
        <taxon>Eukaryota</taxon>
        <taxon>Fungi</taxon>
        <taxon>Dikarya</taxon>
        <taxon>Ascomycota</taxon>
        <taxon>Pezizomycotina</taxon>
        <taxon>Leotiomycetes</taxon>
        <taxon>Helotiales</taxon>
        <taxon>Sclerotiniaceae</taxon>
        <taxon>Monilinia</taxon>
    </lineage>
</organism>
<evidence type="ECO:0000256" key="2">
    <source>
        <dbReference type="ARBA" id="ARBA00022980"/>
    </source>
</evidence>
<name>A0A395IUT0_9HELO</name>
<evidence type="ECO:0000256" key="5">
    <source>
        <dbReference type="SAM" id="MobiDB-lite"/>
    </source>
</evidence>
<dbReference type="EMBL" id="QKRW01000016">
    <property type="protein sequence ID" value="RAL64065.1"/>
    <property type="molecule type" value="Genomic_DNA"/>
</dbReference>
<dbReference type="InterPro" id="IPR009000">
    <property type="entry name" value="Transl_B-barrel_sf"/>
</dbReference>
<dbReference type="InterPro" id="IPR019927">
    <property type="entry name" value="Ribosomal_uL3_bac/org-type"/>
</dbReference>
<reference evidence="6 7" key="1">
    <citation type="submission" date="2018-06" db="EMBL/GenBank/DDBJ databases">
        <title>Genome Sequence of the Brown Rot Fungal Pathogen Monilinia fructigena.</title>
        <authorList>
            <person name="Landi L."/>
            <person name="De Miccolis Angelini R.M."/>
            <person name="Pollastro S."/>
            <person name="Abate D."/>
            <person name="Faretra F."/>
            <person name="Romanazzi G."/>
        </authorList>
    </citation>
    <scope>NUCLEOTIDE SEQUENCE [LARGE SCALE GENOMIC DNA]</scope>
    <source>
        <strain evidence="6 7">Mfrg269</strain>
    </source>
</reference>
<dbReference type="Gene3D" id="2.40.30.10">
    <property type="entry name" value="Translation factors"/>
    <property type="match status" value="1"/>
</dbReference>
<evidence type="ECO:0000313" key="7">
    <source>
        <dbReference type="Proteomes" id="UP000249056"/>
    </source>
</evidence>
<dbReference type="FunFam" id="2.40.30.10:FF:000004">
    <property type="entry name" value="50S ribosomal protein L3"/>
    <property type="match status" value="1"/>
</dbReference>
<keyword evidence="3" id="KW-0687">Ribonucleoprotein</keyword>
<sequence length="83" mass="8561">MGSAGASQGSGSRVHPGKRMAGRMGNHQVTIQNVKVLKVDAEKGLVLLNGCIAGPDGCVVKIQDAIKKPWPKVPSIPAFGGRS</sequence>
<accession>A0A395IUT0</accession>
<feature type="region of interest" description="Disordered" evidence="5">
    <location>
        <begin position="1"/>
        <end position="26"/>
    </location>
</feature>
<dbReference type="SUPFAM" id="SSF50447">
    <property type="entry name" value="Translation proteins"/>
    <property type="match status" value="1"/>
</dbReference>
<dbReference type="GO" id="GO:0003735">
    <property type="term" value="F:structural constituent of ribosome"/>
    <property type="evidence" value="ECO:0007669"/>
    <property type="project" value="InterPro"/>
</dbReference>
<dbReference type="OrthoDB" id="274683at2759"/>
<dbReference type="PANTHER" id="PTHR11229:SF8">
    <property type="entry name" value="LARGE RIBOSOMAL SUBUNIT PROTEIN UL3M"/>
    <property type="match status" value="1"/>
</dbReference>